<protein>
    <submittedName>
        <fullName evidence="2">Uncharacterized protein</fullName>
    </submittedName>
</protein>
<gene>
    <name evidence="2" type="ORF">VP01_1974g10</name>
</gene>
<sequence length="198" mass="22674">MKDEPILLPLTPKPVFKSSKDYVQRGPFIPNEAMYLCLEIINPIRKKQHLRKHPHSQEYKKVHTKSISMGFGLANQDHKAGISKINEKLEIMCPHYHTMNNLMHKLTTNTQKHSLLSLLEMRFEAVKGGKKNILYSDENQGNQQECQPSGQMNYKGKPVNNNNSTAIVPEEEENTSSPGIPPSYVIQDINKKKKKQKK</sequence>
<proteinExistence type="predicted"/>
<evidence type="ECO:0000313" key="3">
    <source>
        <dbReference type="Proteomes" id="UP000037035"/>
    </source>
</evidence>
<comment type="caution">
    <text evidence="2">The sequence shown here is derived from an EMBL/GenBank/DDBJ whole genome shotgun (WGS) entry which is preliminary data.</text>
</comment>
<name>A0A0L6VDL8_9BASI</name>
<dbReference type="AlphaFoldDB" id="A0A0L6VDL8"/>
<evidence type="ECO:0000256" key="1">
    <source>
        <dbReference type="SAM" id="MobiDB-lite"/>
    </source>
</evidence>
<feature type="region of interest" description="Disordered" evidence="1">
    <location>
        <begin position="140"/>
        <end position="198"/>
    </location>
</feature>
<reference evidence="2 3" key="1">
    <citation type="submission" date="2015-08" db="EMBL/GenBank/DDBJ databases">
        <title>Next Generation Sequencing and Analysis of the Genome of Puccinia sorghi L Schw, the Causal Agent of Maize Common Rust.</title>
        <authorList>
            <person name="Rochi L."/>
            <person name="Burguener G."/>
            <person name="Darino M."/>
            <person name="Turjanski A."/>
            <person name="Kreff E."/>
            <person name="Dieguez M.J."/>
            <person name="Sacco F."/>
        </authorList>
    </citation>
    <scope>NUCLEOTIDE SEQUENCE [LARGE SCALE GENOMIC DNA]</scope>
    <source>
        <strain evidence="2 3">RO10H11247</strain>
    </source>
</reference>
<dbReference type="Proteomes" id="UP000037035">
    <property type="component" value="Unassembled WGS sequence"/>
</dbReference>
<dbReference type="VEuPathDB" id="FungiDB:VP01_1974g10"/>
<evidence type="ECO:0000313" key="2">
    <source>
        <dbReference type="EMBL" id="KNZ58220.1"/>
    </source>
</evidence>
<dbReference type="OrthoDB" id="2507256at2759"/>
<feature type="compositionally biased region" description="Polar residues" evidence="1">
    <location>
        <begin position="140"/>
        <end position="152"/>
    </location>
</feature>
<dbReference type="EMBL" id="LAVV01006808">
    <property type="protein sequence ID" value="KNZ58220.1"/>
    <property type="molecule type" value="Genomic_DNA"/>
</dbReference>
<organism evidence="2 3">
    <name type="scientific">Puccinia sorghi</name>
    <dbReference type="NCBI Taxonomy" id="27349"/>
    <lineage>
        <taxon>Eukaryota</taxon>
        <taxon>Fungi</taxon>
        <taxon>Dikarya</taxon>
        <taxon>Basidiomycota</taxon>
        <taxon>Pucciniomycotina</taxon>
        <taxon>Pucciniomycetes</taxon>
        <taxon>Pucciniales</taxon>
        <taxon>Pucciniaceae</taxon>
        <taxon>Puccinia</taxon>
    </lineage>
</organism>
<accession>A0A0L6VDL8</accession>
<keyword evidence="3" id="KW-1185">Reference proteome</keyword>